<protein>
    <submittedName>
        <fullName evidence="1">Uncharacterized protein</fullName>
    </submittedName>
</protein>
<dbReference type="Gene3D" id="1.10.10.10">
    <property type="entry name" value="Winged helix-like DNA-binding domain superfamily/Winged helix DNA-binding domain"/>
    <property type="match status" value="1"/>
</dbReference>
<evidence type="ECO:0000313" key="1">
    <source>
        <dbReference type="EMBL" id="RUO51141.1"/>
    </source>
</evidence>
<proteinExistence type="predicted"/>
<sequence>MVDLESRLNDYLKQYFHVSLFALNEDVPPVPMQFKNKVKIVLGKLSGLTFHVVYTYDDIIFAPTNGYLFDKLLKRLDEYPVMFVADELKRSTILQLTDKRVAHVIPFERSYIPELLLHQEKPPKENIKTFPKERLGILPTNIIARYLDGFIPRTFATSDIQLNVSKTSISRSIKELKDCGLIEAEKIGRSYKMKFLYNRQKIWEARDYLLADLASDVYQVPRNFIEGPNVLAGESALSKYTLLSPPKVPCYAIVMDNDSRRSFAITSNTINKISEYFLKERRQDWEKCQEHIELQVFPYEPTTEQRRDGNMISAIMLSLSGYKNKEPRIRTSFEELDDIIYEKLARLDLQDLIREQ</sequence>
<comment type="caution">
    <text evidence="1">The sequence shown here is derived from an EMBL/GenBank/DDBJ whole genome shotgun (WGS) entry which is preliminary data.</text>
</comment>
<dbReference type="InterPro" id="IPR036388">
    <property type="entry name" value="WH-like_DNA-bd_sf"/>
</dbReference>
<dbReference type="OrthoDB" id="8453791at2"/>
<reference evidence="2" key="1">
    <citation type="journal article" date="2018" name="Front. Microbiol.">
        <title>Genome-Based Analysis Reveals the Taxonomy and Diversity of the Family Idiomarinaceae.</title>
        <authorList>
            <person name="Liu Y."/>
            <person name="Lai Q."/>
            <person name="Shao Z."/>
        </authorList>
    </citation>
    <scope>NUCLEOTIDE SEQUENCE [LARGE SCALE GENOMIC DNA]</scope>
    <source>
        <strain evidence="2">F23</strain>
    </source>
</reference>
<gene>
    <name evidence="1" type="ORF">CWE25_12100</name>
</gene>
<keyword evidence="2" id="KW-1185">Reference proteome</keyword>
<dbReference type="AlphaFoldDB" id="A0A432XRA5"/>
<organism evidence="1 2">
    <name type="scientific">Idiomarina fontislapidosi</name>
    <dbReference type="NCBI Taxonomy" id="263723"/>
    <lineage>
        <taxon>Bacteria</taxon>
        <taxon>Pseudomonadati</taxon>
        <taxon>Pseudomonadota</taxon>
        <taxon>Gammaproteobacteria</taxon>
        <taxon>Alteromonadales</taxon>
        <taxon>Idiomarinaceae</taxon>
        <taxon>Idiomarina</taxon>
    </lineage>
</organism>
<dbReference type="RefSeq" id="WP_110575990.1">
    <property type="nucleotide sequence ID" value="NZ_PIPV01000013.1"/>
</dbReference>
<dbReference type="InterPro" id="IPR036390">
    <property type="entry name" value="WH_DNA-bd_sf"/>
</dbReference>
<dbReference type="SUPFAM" id="SSF46785">
    <property type="entry name" value="Winged helix' DNA-binding domain"/>
    <property type="match status" value="1"/>
</dbReference>
<dbReference type="Proteomes" id="UP000287330">
    <property type="component" value="Unassembled WGS sequence"/>
</dbReference>
<accession>A0A432XRA5</accession>
<evidence type="ECO:0000313" key="2">
    <source>
        <dbReference type="Proteomes" id="UP000287330"/>
    </source>
</evidence>
<name>A0A432XRA5_9GAMM</name>
<dbReference type="EMBL" id="PIPV01000013">
    <property type="protein sequence ID" value="RUO51141.1"/>
    <property type="molecule type" value="Genomic_DNA"/>
</dbReference>